<dbReference type="InterPro" id="IPR036170">
    <property type="entry name" value="YezG-like_sf"/>
</dbReference>
<organism evidence="1 2">
    <name type="scientific">Amycolatopsis rhizosphaerae</name>
    <dbReference type="NCBI Taxonomy" id="2053003"/>
    <lineage>
        <taxon>Bacteria</taxon>
        <taxon>Bacillati</taxon>
        <taxon>Actinomycetota</taxon>
        <taxon>Actinomycetes</taxon>
        <taxon>Pseudonocardiales</taxon>
        <taxon>Pseudonocardiaceae</taxon>
        <taxon>Amycolatopsis</taxon>
    </lineage>
</organism>
<protein>
    <submittedName>
        <fullName evidence="1">Ferredoxin</fullName>
    </submittedName>
</protein>
<dbReference type="RefSeq" id="WP_144590444.1">
    <property type="nucleotide sequence ID" value="NZ_VJWX01000222.1"/>
</dbReference>
<dbReference type="Proteomes" id="UP000320011">
    <property type="component" value="Unassembled WGS sequence"/>
</dbReference>
<evidence type="ECO:0000313" key="2">
    <source>
        <dbReference type="Proteomes" id="UP000320011"/>
    </source>
</evidence>
<sequence length="284" mass="31230">MSQPPGPLRPEQQRELVAQVGAVVTSQVPPGWRQLRVEYRAAGRHVEADLLVTGPDGVPRGVRPHPEAVRLLGVLRSGMYQPGRGTWLGAVLVFEPTRPPVVEFVRPDLEPPFRQSPPPVGFQDELRFFPRAEEHIPVWLLERAGLAPAPVPTTDGEVRTPRIWDGLDASGKPLIRREPLVPGEVERVLAYLDAAPVILASRSRGPDAFAPDREDAVPMNFRTDGSWAWPGAVAYYLREHGVAPDPDLLAHIRSRRFTAPADVPESTRDLALAAITGEQPQTSE</sequence>
<reference evidence="1 2" key="2">
    <citation type="submission" date="2019-08" db="EMBL/GenBank/DDBJ databases">
        <title>Amycolatopsis acidicola sp. nov., isolated from peat swamp forest soil.</title>
        <authorList>
            <person name="Srisuk N."/>
        </authorList>
    </citation>
    <scope>NUCLEOTIDE SEQUENCE [LARGE SCALE GENOMIC DNA]</scope>
    <source>
        <strain evidence="1 2">TBRC 6029</strain>
    </source>
</reference>
<dbReference type="AlphaFoldDB" id="A0A558C807"/>
<keyword evidence="2" id="KW-1185">Reference proteome</keyword>
<proteinExistence type="predicted"/>
<evidence type="ECO:0000313" key="1">
    <source>
        <dbReference type="EMBL" id="TVT44742.1"/>
    </source>
</evidence>
<dbReference type="SUPFAM" id="SSF160424">
    <property type="entry name" value="BH3703-like"/>
    <property type="match status" value="1"/>
</dbReference>
<reference evidence="1 2" key="1">
    <citation type="submission" date="2019-07" db="EMBL/GenBank/DDBJ databases">
        <authorList>
            <person name="Duangmal K."/>
            <person name="Teo W.F.A."/>
        </authorList>
    </citation>
    <scope>NUCLEOTIDE SEQUENCE [LARGE SCALE GENOMIC DNA]</scope>
    <source>
        <strain evidence="1 2">TBRC 6029</strain>
    </source>
</reference>
<gene>
    <name evidence="1" type="ORF">FNH05_21145</name>
</gene>
<dbReference type="OrthoDB" id="275232at2"/>
<comment type="caution">
    <text evidence="1">The sequence shown here is derived from an EMBL/GenBank/DDBJ whole genome shotgun (WGS) entry which is preliminary data.</text>
</comment>
<dbReference type="EMBL" id="VJWX01000222">
    <property type="protein sequence ID" value="TVT44742.1"/>
    <property type="molecule type" value="Genomic_DNA"/>
</dbReference>
<accession>A0A558C807</accession>
<name>A0A558C807_9PSEU</name>